<organism evidence="2 3">
    <name type="scientific">Streptomyces ortus</name>
    <dbReference type="NCBI Taxonomy" id="2867268"/>
    <lineage>
        <taxon>Bacteria</taxon>
        <taxon>Bacillati</taxon>
        <taxon>Actinomycetota</taxon>
        <taxon>Actinomycetes</taxon>
        <taxon>Kitasatosporales</taxon>
        <taxon>Streptomycetaceae</taxon>
        <taxon>Streptomyces</taxon>
    </lineage>
</organism>
<name>A0ABT3VFD2_9ACTN</name>
<feature type="region of interest" description="Disordered" evidence="1">
    <location>
        <begin position="29"/>
        <end position="137"/>
    </location>
</feature>
<comment type="caution">
    <text evidence="2">The sequence shown here is derived from an EMBL/GenBank/DDBJ whole genome shotgun (WGS) entry which is preliminary data.</text>
</comment>
<dbReference type="Proteomes" id="UP001165590">
    <property type="component" value="Unassembled WGS sequence"/>
</dbReference>
<gene>
    <name evidence="2" type="ORF">K3769_32235</name>
</gene>
<accession>A0ABT3VFD2</accession>
<sequence>MTALPPRRFRDAPIPLSCAAVRSRSAWLRAARKASRATSPGREAPEEPSVSGSAAVDPEIETSSELPSADSVADASEALPDSPATVTPESPVGAPDPVTPDALVARREAVTSEGPSGDSVAAESGRVPRGFGWVAAK</sequence>
<reference evidence="2" key="1">
    <citation type="journal article" date="2022" name="bioRxiv">
        <title>Discovery and biosynthetic assessment of Streptomyces ortus sp nov. isolated from a deep-sea sponge.</title>
        <authorList>
            <person name="Williams S.E."/>
        </authorList>
    </citation>
    <scope>NUCLEOTIDE SEQUENCE</scope>
    <source>
        <strain evidence="2">A15ISP2-DRY2</strain>
    </source>
</reference>
<evidence type="ECO:0000313" key="3">
    <source>
        <dbReference type="Proteomes" id="UP001165590"/>
    </source>
</evidence>
<evidence type="ECO:0000313" key="2">
    <source>
        <dbReference type="EMBL" id="MCX4237360.1"/>
    </source>
</evidence>
<keyword evidence="3" id="KW-1185">Reference proteome</keyword>
<evidence type="ECO:0000256" key="1">
    <source>
        <dbReference type="SAM" id="MobiDB-lite"/>
    </source>
</evidence>
<protein>
    <submittedName>
        <fullName evidence="2">Uncharacterized protein</fullName>
    </submittedName>
</protein>
<proteinExistence type="predicted"/>
<dbReference type="RefSeq" id="WP_267029779.1">
    <property type="nucleotide sequence ID" value="NZ_JAIFZO010000002.1"/>
</dbReference>
<dbReference type="EMBL" id="JAIFZO010000002">
    <property type="protein sequence ID" value="MCX4237360.1"/>
    <property type="molecule type" value="Genomic_DNA"/>
</dbReference>